<dbReference type="EMBL" id="JBHTGP010000013">
    <property type="protein sequence ID" value="MFD0688461.1"/>
    <property type="molecule type" value="Genomic_DNA"/>
</dbReference>
<dbReference type="PANTHER" id="PTHR23501">
    <property type="entry name" value="MAJOR FACILITATOR SUPERFAMILY"/>
    <property type="match status" value="1"/>
</dbReference>
<evidence type="ECO:0000256" key="1">
    <source>
        <dbReference type="ARBA" id="ARBA00004651"/>
    </source>
</evidence>
<dbReference type="InterPro" id="IPR036259">
    <property type="entry name" value="MFS_trans_sf"/>
</dbReference>
<keyword evidence="6 7" id="KW-0472">Membrane</keyword>
<dbReference type="RefSeq" id="WP_207400038.1">
    <property type="nucleotide sequence ID" value="NZ_CAACUY010000117.1"/>
</dbReference>
<comment type="caution">
    <text evidence="9">The sequence shown here is derived from an EMBL/GenBank/DDBJ whole genome shotgun (WGS) entry which is preliminary data.</text>
</comment>
<feature type="transmembrane region" description="Helical" evidence="7">
    <location>
        <begin position="284"/>
        <end position="306"/>
    </location>
</feature>
<feature type="transmembrane region" description="Helical" evidence="7">
    <location>
        <begin position="243"/>
        <end position="263"/>
    </location>
</feature>
<evidence type="ECO:0000256" key="2">
    <source>
        <dbReference type="ARBA" id="ARBA00022448"/>
    </source>
</evidence>
<dbReference type="InterPro" id="IPR020846">
    <property type="entry name" value="MFS_dom"/>
</dbReference>
<feature type="transmembrane region" description="Helical" evidence="7">
    <location>
        <begin position="346"/>
        <end position="365"/>
    </location>
</feature>
<dbReference type="PANTHER" id="PTHR23501:SF1">
    <property type="entry name" value="TRANSPORT PROTEIN HSRA-RELATED"/>
    <property type="match status" value="1"/>
</dbReference>
<feature type="transmembrane region" description="Helical" evidence="7">
    <location>
        <begin position="318"/>
        <end position="339"/>
    </location>
</feature>
<proteinExistence type="predicted"/>
<feature type="transmembrane region" description="Helical" evidence="7">
    <location>
        <begin position="371"/>
        <end position="397"/>
    </location>
</feature>
<keyword evidence="10" id="KW-1185">Reference proteome</keyword>
<sequence>MSTTPRTSAADTGSGEKFDRQLYQLALVVVIGVLMPALDATVVNVALNTLSTELGASLPAIQWVVTAYLLSLGVVIPLSGWATDRFGAKPVWLVALGGFTIGSVLCGCAWNVGSLIAFRVVQGLGGGMIMPVGQAALATTAGPKRMGRAMAFMGIAILLGPALGPIVGGLIVEHVSWRWIFFINPPIGLLAFYLAVRLMPGTPPIRRAGRLDLPGLVLLSGGLVMLLYGLSKAGSSGGFSGTTVLGCLVGGAVLLTAFVLYSARRGEASVIDVRLYRNRVFANASVITLLLGMGMYGAMLLVPLYYQVVRGESPLTTGLLVVPMGFGAAVSIPIMGRLIDKVGSRLPMLIGLACFLLGTAAFTQVAPDTSYVWLCVVLFVMGIGLGSSNTPTMVATYSALPAETVPRASGVYNVTRQVGGSFGSALFAILLTRYIDDSFPGTSGEGLHGLSSIKADRAHVVSVVCDAFQHTFWVAFAFSAVMIIPALLLPNARRPARRGH</sequence>
<keyword evidence="4 7" id="KW-0812">Transmembrane</keyword>
<reference evidence="10" key="1">
    <citation type="journal article" date="2019" name="Int. J. Syst. Evol. Microbiol.">
        <title>The Global Catalogue of Microorganisms (GCM) 10K type strain sequencing project: providing services to taxonomists for standard genome sequencing and annotation.</title>
        <authorList>
            <consortium name="The Broad Institute Genomics Platform"/>
            <consortium name="The Broad Institute Genome Sequencing Center for Infectious Disease"/>
            <person name="Wu L."/>
            <person name="Ma J."/>
        </authorList>
    </citation>
    <scope>NUCLEOTIDE SEQUENCE [LARGE SCALE GENOMIC DNA]</scope>
    <source>
        <strain evidence="10">JCM 9371</strain>
    </source>
</reference>
<evidence type="ECO:0000259" key="8">
    <source>
        <dbReference type="PROSITE" id="PS50850"/>
    </source>
</evidence>
<evidence type="ECO:0000256" key="4">
    <source>
        <dbReference type="ARBA" id="ARBA00022692"/>
    </source>
</evidence>
<organism evidence="9 10">
    <name type="scientific">Actinomadura fibrosa</name>
    <dbReference type="NCBI Taxonomy" id="111802"/>
    <lineage>
        <taxon>Bacteria</taxon>
        <taxon>Bacillati</taxon>
        <taxon>Actinomycetota</taxon>
        <taxon>Actinomycetes</taxon>
        <taxon>Streptosporangiales</taxon>
        <taxon>Thermomonosporaceae</taxon>
        <taxon>Actinomadura</taxon>
    </lineage>
</organism>
<dbReference type="NCBIfam" id="TIGR00711">
    <property type="entry name" value="efflux_EmrB"/>
    <property type="match status" value="1"/>
</dbReference>
<feature type="transmembrane region" description="Helical" evidence="7">
    <location>
        <begin position="177"/>
        <end position="199"/>
    </location>
</feature>
<dbReference type="InterPro" id="IPR011701">
    <property type="entry name" value="MFS"/>
</dbReference>
<evidence type="ECO:0000313" key="9">
    <source>
        <dbReference type="EMBL" id="MFD0688461.1"/>
    </source>
</evidence>
<keyword evidence="5 7" id="KW-1133">Transmembrane helix</keyword>
<keyword evidence="2" id="KW-0813">Transport</keyword>
<dbReference type="Gene3D" id="1.20.1720.10">
    <property type="entry name" value="Multidrug resistance protein D"/>
    <property type="match status" value="1"/>
</dbReference>
<evidence type="ECO:0000256" key="3">
    <source>
        <dbReference type="ARBA" id="ARBA00022475"/>
    </source>
</evidence>
<name>A0ABW2XPL1_9ACTN</name>
<evidence type="ECO:0000313" key="10">
    <source>
        <dbReference type="Proteomes" id="UP001597063"/>
    </source>
</evidence>
<feature type="transmembrane region" description="Helical" evidence="7">
    <location>
        <begin position="418"/>
        <end position="435"/>
    </location>
</feature>
<feature type="transmembrane region" description="Helical" evidence="7">
    <location>
        <begin position="25"/>
        <end position="48"/>
    </location>
</feature>
<dbReference type="PROSITE" id="PS50850">
    <property type="entry name" value="MFS"/>
    <property type="match status" value="1"/>
</dbReference>
<evidence type="ECO:0000256" key="5">
    <source>
        <dbReference type="ARBA" id="ARBA00022989"/>
    </source>
</evidence>
<feature type="transmembrane region" description="Helical" evidence="7">
    <location>
        <begin position="91"/>
        <end position="110"/>
    </location>
</feature>
<dbReference type="InterPro" id="IPR004638">
    <property type="entry name" value="EmrB-like"/>
</dbReference>
<dbReference type="Proteomes" id="UP001597063">
    <property type="component" value="Unassembled WGS sequence"/>
</dbReference>
<accession>A0ABW2XPL1</accession>
<feature type="transmembrane region" description="Helical" evidence="7">
    <location>
        <begin position="149"/>
        <end position="171"/>
    </location>
</feature>
<evidence type="ECO:0000256" key="7">
    <source>
        <dbReference type="SAM" id="Phobius"/>
    </source>
</evidence>
<protein>
    <submittedName>
        <fullName evidence="9">MDR family MFS transporter</fullName>
    </submittedName>
</protein>
<dbReference type="PRINTS" id="PR01036">
    <property type="entry name" value="TCRTETB"/>
</dbReference>
<dbReference type="Gene3D" id="1.20.1250.20">
    <property type="entry name" value="MFS general substrate transporter like domains"/>
    <property type="match status" value="1"/>
</dbReference>
<dbReference type="CDD" id="cd17503">
    <property type="entry name" value="MFS_LmrB_MDR_like"/>
    <property type="match status" value="1"/>
</dbReference>
<gene>
    <name evidence="9" type="ORF">ACFQZM_28475</name>
</gene>
<dbReference type="SUPFAM" id="SSF103473">
    <property type="entry name" value="MFS general substrate transporter"/>
    <property type="match status" value="1"/>
</dbReference>
<dbReference type="Pfam" id="PF07690">
    <property type="entry name" value="MFS_1"/>
    <property type="match status" value="1"/>
</dbReference>
<evidence type="ECO:0000256" key="6">
    <source>
        <dbReference type="ARBA" id="ARBA00023136"/>
    </source>
</evidence>
<feature type="transmembrane region" description="Helical" evidence="7">
    <location>
        <begin position="470"/>
        <end position="489"/>
    </location>
</feature>
<feature type="transmembrane region" description="Helical" evidence="7">
    <location>
        <begin position="211"/>
        <end position="231"/>
    </location>
</feature>
<comment type="subcellular location">
    <subcellularLocation>
        <location evidence="1">Cell membrane</location>
        <topology evidence="1">Multi-pass membrane protein</topology>
    </subcellularLocation>
</comment>
<feature type="domain" description="Major facilitator superfamily (MFS) profile" evidence="8">
    <location>
        <begin position="25"/>
        <end position="494"/>
    </location>
</feature>
<feature type="transmembrane region" description="Helical" evidence="7">
    <location>
        <begin position="60"/>
        <end position="79"/>
    </location>
</feature>
<keyword evidence="3" id="KW-1003">Cell membrane</keyword>